<evidence type="ECO:0000256" key="4">
    <source>
        <dbReference type="ARBA" id="ARBA00022692"/>
    </source>
</evidence>
<dbReference type="Proteomes" id="UP000515981">
    <property type="component" value="Chromosome"/>
</dbReference>
<dbReference type="Gene3D" id="1.10.3720.10">
    <property type="entry name" value="MetI-like"/>
    <property type="match status" value="1"/>
</dbReference>
<evidence type="ECO:0000256" key="7">
    <source>
        <dbReference type="RuleBase" id="RU363032"/>
    </source>
</evidence>
<keyword evidence="6 7" id="KW-0472">Membrane</keyword>
<dbReference type="PANTHER" id="PTHR30193:SF44">
    <property type="entry name" value="LACTOSE TRANSPORT SYSTEM PERMEASE PROTEIN LACF"/>
    <property type="match status" value="1"/>
</dbReference>
<dbReference type="SUPFAM" id="SSF161098">
    <property type="entry name" value="MetI-like"/>
    <property type="match status" value="1"/>
</dbReference>
<feature type="transmembrane region" description="Helical" evidence="7">
    <location>
        <begin position="53"/>
        <end position="80"/>
    </location>
</feature>
<evidence type="ECO:0000313" key="9">
    <source>
        <dbReference type="EMBL" id="QNM04278.1"/>
    </source>
</evidence>
<reference evidence="9 10" key="1">
    <citation type="submission" date="2020-08" db="EMBL/GenBank/DDBJ databases">
        <authorList>
            <person name="Liu C."/>
            <person name="Sun Q."/>
        </authorList>
    </citation>
    <scope>NUCLEOTIDE SEQUENCE [LARGE SCALE GENOMIC DNA]</scope>
    <source>
        <strain evidence="9 10">NSJ-8</strain>
    </source>
</reference>
<keyword evidence="2 7" id="KW-0813">Transport</keyword>
<dbReference type="GO" id="GO:0005886">
    <property type="term" value="C:plasma membrane"/>
    <property type="evidence" value="ECO:0007669"/>
    <property type="project" value="UniProtKB-SubCell"/>
</dbReference>
<dbReference type="Pfam" id="PF00528">
    <property type="entry name" value="BPD_transp_1"/>
    <property type="match status" value="1"/>
</dbReference>
<feature type="transmembrane region" description="Helical" evidence="7">
    <location>
        <begin position="6"/>
        <end position="24"/>
    </location>
</feature>
<keyword evidence="5 7" id="KW-1133">Transmembrane helix</keyword>
<sequence length="287" mass="32316">MATPVLVAALIFYYLPMFGIRYAFFTYKGINDPIFVGMKHFVKMFSMPGFWKAFSNTLVLSITKLILNTGAAVIISVLLNELIFLKLKKVFQTIVYIPHFMSWVVAASIFSMIMSPTSAGLVNDVMMKLHLITDNIYFLGDQKWWRLSYYIINVWKDTGWGTIIFMATLAGISPELYEAASMDGANRFQKMIYITLPALNNTIVTVLVLNLAKVMNLFESVFVLQNDAVIKVSDVLQTYIYTQTFNSGAIPDYGYTTAVGMFSSIISCILVLVCNRVSHKTRGRGIV</sequence>
<dbReference type="InterPro" id="IPR051393">
    <property type="entry name" value="ABC_transporter_permease"/>
</dbReference>
<dbReference type="KEGG" id="ssun:H9Q77_15815"/>
<dbReference type="EMBL" id="CP060633">
    <property type="protein sequence ID" value="QNM04278.1"/>
    <property type="molecule type" value="Genomic_DNA"/>
</dbReference>
<keyword evidence="10" id="KW-1185">Reference proteome</keyword>
<protein>
    <submittedName>
        <fullName evidence="9">Sugar ABC transporter permease</fullName>
    </submittedName>
</protein>
<keyword evidence="4 7" id="KW-0812">Transmembrane</keyword>
<feature type="domain" description="ABC transmembrane type-1" evidence="8">
    <location>
        <begin position="54"/>
        <end position="274"/>
    </location>
</feature>
<evidence type="ECO:0000313" key="10">
    <source>
        <dbReference type="Proteomes" id="UP000515981"/>
    </source>
</evidence>
<feature type="transmembrane region" description="Helical" evidence="7">
    <location>
        <begin position="253"/>
        <end position="274"/>
    </location>
</feature>
<dbReference type="InterPro" id="IPR000515">
    <property type="entry name" value="MetI-like"/>
</dbReference>
<evidence type="ECO:0000259" key="8">
    <source>
        <dbReference type="PROSITE" id="PS50928"/>
    </source>
</evidence>
<dbReference type="PANTHER" id="PTHR30193">
    <property type="entry name" value="ABC TRANSPORTER PERMEASE PROTEIN"/>
    <property type="match status" value="1"/>
</dbReference>
<comment type="similarity">
    <text evidence="7">Belongs to the binding-protein-dependent transport system permease family.</text>
</comment>
<proteinExistence type="inferred from homology"/>
<organism evidence="9 10">
    <name type="scientific">Simiaoa sunii</name>
    <dbReference type="NCBI Taxonomy" id="2763672"/>
    <lineage>
        <taxon>Bacteria</taxon>
        <taxon>Bacillati</taxon>
        <taxon>Bacillota</taxon>
        <taxon>Clostridia</taxon>
        <taxon>Lachnospirales</taxon>
        <taxon>Lachnospiraceae</taxon>
        <taxon>Simiaoa</taxon>
    </lineage>
</organism>
<evidence type="ECO:0000256" key="5">
    <source>
        <dbReference type="ARBA" id="ARBA00022989"/>
    </source>
</evidence>
<comment type="subcellular location">
    <subcellularLocation>
        <location evidence="1 7">Cell membrane</location>
        <topology evidence="1 7">Multi-pass membrane protein</topology>
    </subcellularLocation>
</comment>
<gene>
    <name evidence="9" type="ORF">H9Q77_15815</name>
</gene>
<name>A0A7G9G0E6_9FIRM</name>
<feature type="transmembrane region" description="Helical" evidence="7">
    <location>
        <begin position="100"/>
        <end position="122"/>
    </location>
</feature>
<dbReference type="AlphaFoldDB" id="A0A7G9G0E6"/>
<dbReference type="GO" id="GO:0055085">
    <property type="term" value="P:transmembrane transport"/>
    <property type="evidence" value="ECO:0007669"/>
    <property type="project" value="InterPro"/>
</dbReference>
<dbReference type="InterPro" id="IPR035906">
    <property type="entry name" value="MetI-like_sf"/>
</dbReference>
<keyword evidence="3" id="KW-1003">Cell membrane</keyword>
<feature type="transmembrane region" description="Helical" evidence="7">
    <location>
        <begin position="191"/>
        <end position="212"/>
    </location>
</feature>
<evidence type="ECO:0000256" key="3">
    <source>
        <dbReference type="ARBA" id="ARBA00022475"/>
    </source>
</evidence>
<evidence type="ECO:0000256" key="1">
    <source>
        <dbReference type="ARBA" id="ARBA00004651"/>
    </source>
</evidence>
<dbReference type="PROSITE" id="PS50928">
    <property type="entry name" value="ABC_TM1"/>
    <property type="match status" value="1"/>
</dbReference>
<evidence type="ECO:0000256" key="6">
    <source>
        <dbReference type="ARBA" id="ARBA00023136"/>
    </source>
</evidence>
<evidence type="ECO:0000256" key="2">
    <source>
        <dbReference type="ARBA" id="ARBA00022448"/>
    </source>
</evidence>
<dbReference type="CDD" id="cd06261">
    <property type="entry name" value="TM_PBP2"/>
    <property type="match status" value="1"/>
</dbReference>
<accession>A0A7G9G0E6</accession>